<organism evidence="2 3">
    <name type="scientific">Virgibacillus sediminis</name>
    <dbReference type="NCBI Taxonomy" id="202260"/>
    <lineage>
        <taxon>Bacteria</taxon>
        <taxon>Bacillati</taxon>
        <taxon>Bacillota</taxon>
        <taxon>Bacilli</taxon>
        <taxon>Bacillales</taxon>
        <taxon>Bacillaceae</taxon>
        <taxon>Virgibacillus</taxon>
    </lineage>
</organism>
<feature type="transmembrane region" description="Helical" evidence="1">
    <location>
        <begin position="70"/>
        <end position="92"/>
    </location>
</feature>
<sequence length="169" mass="19301">MGIWILLCIIFAEWIIHLYFYSFSAVFLLIIGGAIYLLGKCRSLVYHLFSSFTLMIGYSAVRYWEQITPVWFILPRYVIYSFLLTFLVLLMVKDFYSQIGVCLLGTSFGEILFHITVGGYGFQMVIGEMAFLDLLLCSLGILTGIHLLKIGRAKLYASLHTKHSMEVAK</sequence>
<dbReference type="Pfam" id="PF24124">
    <property type="entry name" value="YphA"/>
    <property type="match status" value="1"/>
</dbReference>
<evidence type="ECO:0000256" key="1">
    <source>
        <dbReference type="SAM" id="Phobius"/>
    </source>
</evidence>
<feature type="transmembrane region" description="Helical" evidence="1">
    <location>
        <begin position="44"/>
        <end position="64"/>
    </location>
</feature>
<comment type="caution">
    <text evidence="2">The sequence shown here is derived from an EMBL/GenBank/DDBJ whole genome shotgun (WGS) entry which is preliminary data.</text>
</comment>
<evidence type="ECO:0000313" key="2">
    <source>
        <dbReference type="EMBL" id="MFC2948297.1"/>
    </source>
</evidence>
<feature type="transmembrane region" description="Helical" evidence="1">
    <location>
        <begin position="129"/>
        <end position="148"/>
    </location>
</feature>
<gene>
    <name evidence="2" type="ORF">ACFODW_08090</name>
</gene>
<evidence type="ECO:0008006" key="4">
    <source>
        <dbReference type="Google" id="ProtNLM"/>
    </source>
</evidence>
<name>A0ABV7A5I1_9BACI</name>
<keyword evidence="1" id="KW-1133">Transmembrane helix</keyword>
<proteinExistence type="predicted"/>
<dbReference type="EMBL" id="JBHRRZ010000014">
    <property type="protein sequence ID" value="MFC2948297.1"/>
    <property type="molecule type" value="Genomic_DNA"/>
</dbReference>
<evidence type="ECO:0000313" key="3">
    <source>
        <dbReference type="Proteomes" id="UP001595387"/>
    </source>
</evidence>
<keyword evidence="1" id="KW-0472">Membrane</keyword>
<dbReference type="RefSeq" id="WP_390305105.1">
    <property type="nucleotide sequence ID" value="NZ_JBHRRZ010000014.1"/>
</dbReference>
<dbReference type="Proteomes" id="UP001595387">
    <property type="component" value="Unassembled WGS sequence"/>
</dbReference>
<accession>A0ABV7A5I1</accession>
<reference evidence="3" key="1">
    <citation type="journal article" date="2019" name="Int. J. Syst. Evol. Microbiol.">
        <title>The Global Catalogue of Microorganisms (GCM) 10K type strain sequencing project: providing services to taxonomists for standard genome sequencing and annotation.</title>
        <authorList>
            <consortium name="The Broad Institute Genomics Platform"/>
            <consortium name="The Broad Institute Genome Sequencing Center for Infectious Disease"/>
            <person name="Wu L."/>
            <person name="Ma J."/>
        </authorList>
    </citation>
    <scope>NUCLEOTIDE SEQUENCE [LARGE SCALE GENOMIC DNA]</scope>
    <source>
        <strain evidence="3">KCTC 13193</strain>
    </source>
</reference>
<keyword evidence="1" id="KW-0812">Transmembrane</keyword>
<dbReference type="InterPro" id="IPR014617">
    <property type="entry name" value="YphA_Bacsu"/>
</dbReference>
<feature type="transmembrane region" description="Helical" evidence="1">
    <location>
        <begin position="99"/>
        <end position="117"/>
    </location>
</feature>
<keyword evidence="3" id="KW-1185">Reference proteome</keyword>
<protein>
    <recommendedName>
        <fullName evidence="4">DUF2238 domain-containing protein</fullName>
    </recommendedName>
</protein>
<feature type="transmembrane region" description="Helical" evidence="1">
    <location>
        <begin position="14"/>
        <end position="37"/>
    </location>
</feature>